<evidence type="ECO:0000313" key="3">
    <source>
        <dbReference type="Proteomes" id="UP000243679"/>
    </source>
</evidence>
<proteinExistence type="predicted"/>
<name>A0A1Q2SNR9_9GAMM</name>
<reference evidence="2 3" key="1">
    <citation type="journal article" date="2017" name="ISME J.">
        <title>An acid-tolerant ammonia-oxidizing ?-proteobacterium from soil.</title>
        <authorList>
            <person name="Hayatsu M."/>
            <person name="Tago K."/>
            <person name="Uchiyama I."/>
            <person name="Toyoda A."/>
            <person name="Wang Y."/>
            <person name="Shimomura Y."/>
            <person name="Okubo T."/>
            <person name="Kurisu F."/>
            <person name="Hirono Y."/>
            <person name="Nonaka K."/>
            <person name="Akiyama H."/>
            <person name="Itoh T."/>
            <person name="Takami H."/>
        </authorList>
    </citation>
    <scope>NUCLEOTIDE SEQUENCE [LARGE SCALE GENOMIC DNA]</scope>
    <source>
        <strain evidence="2 3">TAO100</strain>
    </source>
</reference>
<dbReference type="GO" id="GO:0009307">
    <property type="term" value="P:DNA restriction-modification system"/>
    <property type="evidence" value="ECO:0007669"/>
    <property type="project" value="UniProtKB-KW"/>
</dbReference>
<dbReference type="Proteomes" id="UP000243679">
    <property type="component" value="Chromosome"/>
</dbReference>
<dbReference type="KEGG" id="ntt:TAO_1418"/>
<sequence>MAFLSESEVGQALLEQLRSLGYATTSDELINPDSQQPERERYERYDEMILKKRFTEAVARLNPSLPLEAQQDAIRRVIQ</sequence>
<gene>
    <name evidence="2" type="ORF">TAO_1418</name>
</gene>
<evidence type="ECO:0000259" key="1">
    <source>
        <dbReference type="Pfam" id="PF04313"/>
    </source>
</evidence>
<accession>A0A1Q2SNR9</accession>
<dbReference type="RefSeq" id="WP_172419083.1">
    <property type="nucleotide sequence ID" value="NZ_AP014836.1"/>
</dbReference>
<dbReference type="GO" id="GO:0003677">
    <property type="term" value="F:DNA binding"/>
    <property type="evidence" value="ECO:0007669"/>
    <property type="project" value="UniProtKB-KW"/>
</dbReference>
<keyword evidence="3" id="KW-1185">Reference proteome</keyword>
<dbReference type="InterPro" id="IPR007409">
    <property type="entry name" value="Restrct_endonuc_type1_HsdR_N"/>
</dbReference>
<dbReference type="GO" id="GO:0009035">
    <property type="term" value="F:type I site-specific deoxyribonuclease activity"/>
    <property type="evidence" value="ECO:0007669"/>
    <property type="project" value="UniProtKB-EC"/>
</dbReference>
<dbReference type="Pfam" id="PF04313">
    <property type="entry name" value="HSDR_N"/>
    <property type="match status" value="1"/>
</dbReference>
<dbReference type="GO" id="GO:0005524">
    <property type="term" value="F:ATP binding"/>
    <property type="evidence" value="ECO:0007669"/>
    <property type="project" value="UniProtKB-KW"/>
</dbReference>
<dbReference type="AlphaFoldDB" id="A0A1Q2SNR9"/>
<protein>
    <submittedName>
        <fullName evidence="2">Type I restriction-modification system</fullName>
    </submittedName>
</protein>
<feature type="domain" description="Restriction endonuclease type I HsdR N-terminal" evidence="1">
    <location>
        <begin position="4"/>
        <end position="72"/>
    </location>
</feature>
<organism evidence="2 3">
    <name type="scientific">Candidatus Nitrosoglobus terrae</name>
    <dbReference type="NCBI Taxonomy" id="1630141"/>
    <lineage>
        <taxon>Bacteria</taxon>
        <taxon>Pseudomonadati</taxon>
        <taxon>Pseudomonadota</taxon>
        <taxon>Gammaproteobacteria</taxon>
        <taxon>Chromatiales</taxon>
        <taxon>Chromatiaceae</taxon>
        <taxon>Candidatus Nitrosoglobus</taxon>
    </lineage>
</organism>
<dbReference type="EMBL" id="AP014836">
    <property type="protein sequence ID" value="BAW80788.1"/>
    <property type="molecule type" value="Genomic_DNA"/>
</dbReference>
<evidence type="ECO:0000313" key="2">
    <source>
        <dbReference type="EMBL" id="BAW80788.1"/>
    </source>
</evidence>